<dbReference type="PROSITE" id="PS51865">
    <property type="entry name" value="PDZ_GRASP"/>
    <property type="match status" value="2"/>
</dbReference>
<dbReference type="FunCoup" id="A8PUQ9">
    <property type="interactions" value="171"/>
</dbReference>
<comment type="caution">
    <text evidence="8">The sequence shown here is derived from an EMBL/GenBank/DDBJ whole genome shotgun (WGS) entry which is preliminary data.</text>
</comment>
<evidence type="ECO:0000256" key="6">
    <source>
        <dbReference type="SAM" id="MobiDB-lite"/>
    </source>
</evidence>
<evidence type="ECO:0000256" key="4">
    <source>
        <dbReference type="ARBA" id="ARBA00023136"/>
    </source>
</evidence>
<keyword evidence="2" id="KW-0677">Repeat</keyword>
<evidence type="ECO:0000313" key="8">
    <source>
        <dbReference type="EMBL" id="EDP44942.1"/>
    </source>
</evidence>
<proteinExistence type="predicted"/>
<feature type="binding site" evidence="5">
    <location>
        <position position="127"/>
    </location>
    <ligand>
        <name>Zn(2+)</name>
        <dbReference type="ChEBI" id="CHEBI:29105"/>
    </ligand>
</feature>
<dbReference type="Gene3D" id="2.30.42.10">
    <property type="match status" value="2"/>
</dbReference>
<dbReference type="OrthoDB" id="3318at2759"/>
<evidence type="ECO:0000256" key="3">
    <source>
        <dbReference type="ARBA" id="ARBA00023034"/>
    </source>
</evidence>
<organism evidence="8 9">
    <name type="scientific">Malassezia globosa (strain ATCC MYA-4612 / CBS 7966)</name>
    <name type="common">Dandruff-associated fungus</name>
    <dbReference type="NCBI Taxonomy" id="425265"/>
    <lineage>
        <taxon>Eukaryota</taxon>
        <taxon>Fungi</taxon>
        <taxon>Dikarya</taxon>
        <taxon>Basidiomycota</taxon>
        <taxon>Ustilaginomycotina</taxon>
        <taxon>Malasseziomycetes</taxon>
        <taxon>Malasseziales</taxon>
        <taxon>Malasseziaceae</taxon>
        <taxon>Malassezia</taxon>
    </lineage>
</organism>
<dbReference type="GO" id="GO:0046872">
    <property type="term" value="F:metal ion binding"/>
    <property type="evidence" value="ECO:0007669"/>
    <property type="project" value="UniProtKB-KW"/>
</dbReference>
<dbReference type="FunFam" id="2.30.42.10:FF:000026">
    <property type="entry name" value="Golgi reassembly stacking protein 2"/>
    <property type="match status" value="1"/>
</dbReference>
<keyword evidence="4" id="KW-0472">Membrane</keyword>
<dbReference type="PANTHER" id="PTHR12893">
    <property type="entry name" value="GOLGI REASSEMBLY STACKING PROTEIN GRASP"/>
    <property type="match status" value="1"/>
</dbReference>
<feature type="region of interest" description="Disordered" evidence="6">
    <location>
        <begin position="233"/>
        <end position="253"/>
    </location>
</feature>
<dbReference type="InParanoid" id="A8PUQ9"/>
<dbReference type="InterPro" id="IPR024958">
    <property type="entry name" value="GRASP_PDZ"/>
</dbReference>
<dbReference type="RefSeq" id="XP_001732156.1">
    <property type="nucleotide sequence ID" value="XM_001732104.1"/>
</dbReference>
<keyword evidence="5" id="KW-0862">Zinc</keyword>
<evidence type="ECO:0000256" key="2">
    <source>
        <dbReference type="ARBA" id="ARBA00022737"/>
    </source>
</evidence>
<dbReference type="VEuPathDB" id="FungiDB:MGL_0749"/>
<sequence length="293" mass="32841">MGANESRIESDGLAPKQGYHVIRVAQRSPAQYAGFEPFFDFCIGINGRPLADLGIEFPRGIPSDTKLPNAKWSTVEENEGRTIIINTWNSKHQEYRDVSIVPSRRWSDDQSQSGAQPSLLGLTLRLCNPLETVSHVWHVLDVIEGSPADSAGLVPYGDYIIGWTGGPLQSEGDFFQLVEQYVNHQLSLYVYNSDYDHTREIMIVPNRDWGGEGLLGCGMGYGLLHRIPQPRKQWDEMPSEASKGHDDEYVNNNVATMPTTSDAVSEASNYYVPQNPDSYKYGVTLNMHEEEEE</sequence>
<dbReference type="GeneID" id="5856462"/>
<keyword evidence="3" id="KW-0333">Golgi apparatus</keyword>
<dbReference type="PANTHER" id="PTHR12893:SF0">
    <property type="entry name" value="GRASP65"/>
    <property type="match status" value="1"/>
</dbReference>
<dbReference type="GO" id="GO:0000139">
    <property type="term" value="C:Golgi membrane"/>
    <property type="evidence" value="ECO:0007669"/>
    <property type="project" value="UniProtKB-SubCell"/>
</dbReference>
<dbReference type="InterPro" id="IPR036034">
    <property type="entry name" value="PDZ_sf"/>
</dbReference>
<dbReference type="STRING" id="425265.A8PUQ9"/>
<dbReference type="AlphaFoldDB" id="A8PUQ9"/>
<name>A8PUQ9_MALGO</name>
<evidence type="ECO:0000259" key="7">
    <source>
        <dbReference type="PROSITE" id="PS51865"/>
    </source>
</evidence>
<reference evidence="8 9" key="1">
    <citation type="journal article" date="2007" name="Proc. Natl. Acad. Sci. U.S.A.">
        <title>Dandruff-associated Malassezia genomes reveal convergent and divergent virulence traits shared with plant and human fungal pathogens.</title>
        <authorList>
            <person name="Xu J."/>
            <person name="Saunders C.W."/>
            <person name="Hu P."/>
            <person name="Grant R.A."/>
            <person name="Boekhout T."/>
            <person name="Kuramae E.E."/>
            <person name="Kronstad J.W."/>
            <person name="Deangelis Y.M."/>
            <person name="Reeder N.L."/>
            <person name="Johnstone K.R."/>
            <person name="Leland M."/>
            <person name="Fieno A.M."/>
            <person name="Begley W.M."/>
            <person name="Sun Y."/>
            <person name="Lacey M.P."/>
            <person name="Chaudhary T."/>
            <person name="Keough T."/>
            <person name="Chu L."/>
            <person name="Sears R."/>
            <person name="Yuan B."/>
            <person name="Dawson T.L.Jr."/>
        </authorList>
    </citation>
    <scope>NUCLEOTIDE SEQUENCE [LARGE SCALE GENOMIC DNA]</scope>
    <source>
        <strain evidence="9">ATCC MYA-4612 / CBS 7966</strain>
    </source>
</reference>
<dbReference type="Proteomes" id="UP000008837">
    <property type="component" value="Unassembled WGS sequence"/>
</dbReference>
<dbReference type="KEGG" id="mgl:MGL_0749"/>
<keyword evidence="9" id="KW-1185">Reference proteome</keyword>
<feature type="binding site" evidence="5">
    <location>
        <position position="20"/>
    </location>
    <ligand>
        <name>Zn(2+)</name>
        <dbReference type="ChEBI" id="CHEBI:29105"/>
    </ligand>
</feature>
<keyword evidence="5" id="KW-0479">Metal-binding</keyword>
<accession>A8PUQ9</accession>
<feature type="domain" description="PDZ GRASP-type" evidence="7">
    <location>
        <begin position="17"/>
        <end position="129"/>
    </location>
</feature>
<dbReference type="Pfam" id="PF04495">
    <property type="entry name" value="GRASP55_65"/>
    <property type="match status" value="1"/>
</dbReference>
<evidence type="ECO:0000256" key="1">
    <source>
        <dbReference type="ARBA" id="ARBA00004394"/>
    </source>
</evidence>
<dbReference type="InterPro" id="IPR007583">
    <property type="entry name" value="GRASP55_65"/>
</dbReference>
<evidence type="ECO:0000313" key="9">
    <source>
        <dbReference type="Proteomes" id="UP000008837"/>
    </source>
</evidence>
<comment type="subcellular location">
    <subcellularLocation>
        <location evidence="1">Golgi apparatus membrane</location>
    </subcellularLocation>
</comment>
<dbReference type="SUPFAM" id="SSF50156">
    <property type="entry name" value="PDZ domain-like"/>
    <property type="match status" value="1"/>
</dbReference>
<dbReference type="GO" id="GO:0007030">
    <property type="term" value="P:Golgi organization"/>
    <property type="evidence" value="ECO:0007669"/>
    <property type="project" value="TreeGrafter"/>
</dbReference>
<protein>
    <recommendedName>
        <fullName evidence="7">PDZ GRASP-type domain-containing protein</fullName>
    </recommendedName>
</protein>
<evidence type="ECO:0000256" key="5">
    <source>
        <dbReference type="PIRSR" id="PIRSR607583-1"/>
    </source>
</evidence>
<gene>
    <name evidence="8" type="ORF">MGL_0749</name>
</gene>
<dbReference type="EMBL" id="AAYY01000002">
    <property type="protein sequence ID" value="EDP44942.1"/>
    <property type="molecule type" value="Genomic_DNA"/>
</dbReference>
<dbReference type="OMA" id="FERAGEN"/>
<feature type="domain" description="PDZ GRASP-type" evidence="7">
    <location>
        <begin position="135"/>
        <end position="224"/>
    </location>
</feature>